<evidence type="ECO:0000313" key="1">
    <source>
        <dbReference type="Ensembl" id="ENSCAFP00020000294.1"/>
    </source>
</evidence>
<sequence length="75" mass="7859">MAGHRLAKGLVTMSLSKTGASVAPWPSSCPNISAGWSLNPAGWTGLVGRGLFGRWGPNHAADPILTSQERKLVPH</sequence>
<dbReference type="Pfam" id="PF25969">
    <property type="entry name" value="NUDT9_N"/>
    <property type="match status" value="1"/>
</dbReference>
<dbReference type="InterPro" id="IPR039989">
    <property type="entry name" value="NUDT9"/>
</dbReference>
<protein>
    <submittedName>
        <fullName evidence="1">Uncharacterized protein</fullName>
    </submittedName>
</protein>
<organism evidence="1 2">
    <name type="scientific">Canis lupus dingo</name>
    <name type="common">dingo</name>
    <dbReference type="NCBI Taxonomy" id="286419"/>
    <lineage>
        <taxon>Eukaryota</taxon>
        <taxon>Metazoa</taxon>
        <taxon>Chordata</taxon>
        <taxon>Craniata</taxon>
        <taxon>Vertebrata</taxon>
        <taxon>Euteleostomi</taxon>
        <taxon>Mammalia</taxon>
        <taxon>Eutheria</taxon>
        <taxon>Laurasiatheria</taxon>
        <taxon>Carnivora</taxon>
        <taxon>Caniformia</taxon>
        <taxon>Canidae</taxon>
        <taxon>Canis</taxon>
    </lineage>
</organism>
<reference evidence="1" key="2">
    <citation type="submission" date="2025-09" db="UniProtKB">
        <authorList>
            <consortium name="Ensembl"/>
        </authorList>
    </citation>
    <scope>IDENTIFICATION</scope>
</reference>
<evidence type="ECO:0000313" key="2">
    <source>
        <dbReference type="Proteomes" id="UP000694391"/>
    </source>
</evidence>
<dbReference type="GO" id="GO:0005739">
    <property type="term" value="C:mitochondrion"/>
    <property type="evidence" value="ECO:0007669"/>
    <property type="project" value="TreeGrafter"/>
</dbReference>
<name>A0A8C0JFT7_CANLU</name>
<dbReference type="Ensembl" id="ENSCAFT00020000367.1">
    <property type="protein sequence ID" value="ENSCAFP00020000294.1"/>
    <property type="gene ID" value="ENSCAFG00020000337.1"/>
</dbReference>
<dbReference type="GO" id="GO:0047631">
    <property type="term" value="F:ADP-ribose diphosphatase activity"/>
    <property type="evidence" value="ECO:0007669"/>
    <property type="project" value="InterPro"/>
</dbReference>
<keyword evidence="2" id="KW-1185">Reference proteome</keyword>
<dbReference type="PANTHER" id="PTHR13030">
    <property type="entry name" value="NUDIX HYDROLASE"/>
    <property type="match status" value="1"/>
</dbReference>
<dbReference type="PANTHER" id="PTHR13030:SF8">
    <property type="entry name" value="ADP-RIBOSE PYROPHOSPHATASE, MITOCHONDRIAL"/>
    <property type="match status" value="1"/>
</dbReference>
<proteinExistence type="predicted"/>
<dbReference type="GeneTree" id="ENSGT00950000185246"/>
<accession>A0A8C0JFT7</accession>
<reference evidence="1" key="1">
    <citation type="submission" date="2025-08" db="UniProtKB">
        <authorList>
            <consortium name="Ensembl"/>
        </authorList>
    </citation>
    <scope>IDENTIFICATION</scope>
</reference>
<dbReference type="AlphaFoldDB" id="A0A8C0JFT7"/>
<dbReference type="Proteomes" id="UP000694391">
    <property type="component" value="Unplaced"/>
</dbReference>